<dbReference type="Proteomes" id="UP001183682">
    <property type="component" value="Unassembled WGS sequence"/>
</dbReference>
<dbReference type="SUPFAM" id="SSF100950">
    <property type="entry name" value="NagB/RpiA/CoA transferase-like"/>
    <property type="match status" value="1"/>
</dbReference>
<evidence type="ECO:0000313" key="7">
    <source>
        <dbReference type="EMBL" id="MDT2691107.1"/>
    </source>
</evidence>
<evidence type="ECO:0000313" key="13">
    <source>
        <dbReference type="Proteomes" id="UP001241571"/>
    </source>
</evidence>
<dbReference type="EMBL" id="JASUBT010000002">
    <property type="protein sequence ID" value="MDL4935090.1"/>
    <property type="molecule type" value="Genomic_DNA"/>
</dbReference>
<dbReference type="InterPro" id="IPR018356">
    <property type="entry name" value="Tscrpt_reg_HTH_DeoR_CS"/>
</dbReference>
<dbReference type="Gene3D" id="3.40.50.1360">
    <property type="match status" value="1"/>
</dbReference>
<dbReference type="InterPro" id="IPR036388">
    <property type="entry name" value="WH-like_DNA-bd_sf"/>
</dbReference>
<dbReference type="SMART" id="SM00420">
    <property type="entry name" value="HTH_DEOR"/>
    <property type="match status" value="1"/>
</dbReference>
<keyword evidence="3" id="KW-0804">Transcription</keyword>
<keyword evidence="2 6" id="KW-0238">DNA-binding</keyword>
<reference evidence="8 10" key="1">
    <citation type="submission" date="2019-04" db="EMBL/GenBank/DDBJ databases">
        <title>Step-wise assembly of the neonatal virome modulated by breast feeding.</title>
        <authorList>
            <person name="Liang G."/>
            <person name="Bushman F."/>
        </authorList>
    </citation>
    <scope>NUCLEOTIDE SEQUENCE [LARGE SCALE GENOMIC DNA]</scope>
    <source>
        <strain evidence="8 10">E3404</strain>
    </source>
</reference>
<dbReference type="EMBL" id="JARPZN010000010">
    <property type="protein sequence ID" value="MDT2691107.1"/>
    <property type="molecule type" value="Genomic_DNA"/>
</dbReference>
<sequence>MLTEERHQRILALLEETDIVKVSELIHQLQASESTIRRDLQELEAQGVLVRIHGGAKKIQHLGFEPNMKEKTQKFQVEKQKIAQYAVSLIKKDEVIYLDAGTTTLEMIPFLSSISNVKVVTNSVKHAALLIDQGIETLILGGTIKISTNAVLGSGASEQLRKLRFNRCFIGMNGAHVDAGFTTPDPEEAMIKKIAIENSQKAYVLLDHSKFQQTTFAQVAAIEDAEIITDFCPKNYAAKFRTQTTIMEVSE</sequence>
<dbReference type="RefSeq" id="WP_003126440.1">
    <property type="nucleotide sequence ID" value="NZ_BSYC01000001.1"/>
</dbReference>
<feature type="domain" description="HTH deoR-type" evidence="4">
    <location>
        <begin position="3"/>
        <end position="58"/>
    </location>
</feature>
<dbReference type="InterPro" id="IPR050313">
    <property type="entry name" value="Carb_Metab_HTH_regulators"/>
</dbReference>
<dbReference type="GO" id="GO:0003700">
    <property type="term" value="F:DNA-binding transcription factor activity"/>
    <property type="evidence" value="ECO:0007669"/>
    <property type="project" value="InterPro"/>
</dbReference>
<name>A0A2A4DBC1_ENTGA</name>
<dbReference type="AlphaFoldDB" id="A0A2A4DBC1"/>
<dbReference type="PROSITE" id="PS51000">
    <property type="entry name" value="HTH_DEOR_2"/>
    <property type="match status" value="1"/>
</dbReference>
<accession>A0A2A4DBC1</accession>
<organism evidence="8 10">
    <name type="scientific">Enterococcus gallinarum</name>
    <dbReference type="NCBI Taxonomy" id="1353"/>
    <lineage>
        <taxon>Bacteria</taxon>
        <taxon>Bacillati</taxon>
        <taxon>Bacillota</taxon>
        <taxon>Bacilli</taxon>
        <taxon>Lactobacillales</taxon>
        <taxon>Enterococcaceae</taxon>
        <taxon>Enterococcus</taxon>
    </lineage>
</organism>
<dbReference type="SMART" id="SM01134">
    <property type="entry name" value="DeoRC"/>
    <property type="match status" value="1"/>
</dbReference>
<reference evidence="7" key="4">
    <citation type="submission" date="2023-03" db="EMBL/GenBank/DDBJ databases">
        <authorList>
            <person name="Shen W."/>
            <person name="Cai J."/>
        </authorList>
    </citation>
    <scope>NUCLEOTIDE SEQUENCE</scope>
    <source>
        <strain evidence="7">K69-2</strain>
    </source>
</reference>
<gene>
    <name evidence="9" type="ORF">EGM181_10470</name>
    <name evidence="8" type="ORF">GTI89_10955</name>
    <name evidence="5" type="ORF">HWH42_14825</name>
    <name evidence="7" type="ORF">P7E30_13080</name>
    <name evidence="6" type="ORF">QRX88_05040</name>
</gene>
<dbReference type="PRINTS" id="PR00037">
    <property type="entry name" value="HTHLACR"/>
</dbReference>
<reference evidence="9 11" key="2">
    <citation type="submission" date="2020-03" db="EMBL/GenBank/DDBJ databases">
        <title>Characterization of ganglioside-mimicking enterococci.</title>
        <authorList>
            <person name="Patry R.T."/>
            <person name="Nothaft H."/>
            <person name="Bridger R."/>
            <person name="Shajahan A."/>
            <person name="Huynh S."/>
            <person name="Sanchez S."/>
            <person name="Azadi P."/>
            <person name="Cooper K."/>
            <person name="Miller W.G."/>
            <person name="Parker C.T."/>
            <person name="Wells L."/>
            <person name="Szymanski C.M."/>
        </authorList>
    </citation>
    <scope>NUCLEOTIDE SEQUENCE [LARGE SCALE GENOMIC DNA]</scope>
    <source>
        <strain evidence="9 11">EGM181</strain>
    </source>
</reference>
<dbReference type="EMBL" id="WVTI01000009">
    <property type="protein sequence ID" value="MXS26577.1"/>
    <property type="molecule type" value="Genomic_DNA"/>
</dbReference>
<evidence type="ECO:0000256" key="1">
    <source>
        <dbReference type="ARBA" id="ARBA00023015"/>
    </source>
</evidence>
<dbReference type="SUPFAM" id="SSF46785">
    <property type="entry name" value="Winged helix' DNA-binding domain"/>
    <property type="match status" value="1"/>
</dbReference>
<evidence type="ECO:0000313" key="8">
    <source>
        <dbReference type="EMBL" id="MXS26577.1"/>
    </source>
</evidence>
<protein>
    <submittedName>
        <fullName evidence="8">DeoR family transcriptional regulator</fullName>
    </submittedName>
    <submittedName>
        <fullName evidence="6">DeoR/GlpR family DNA-binding transcription regulator</fullName>
    </submittedName>
    <submittedName>
        <fullName evidence="5">DeoR/GlpR transcriptional regulator</fullName>
    </submittedName>
</protein>
<reference evidence="5 12" key="3">
    <citation type="submission" date="2020-06" db="EMBL/GenBank/DDBJ databases">
        <title>Crossreactivity between MHC class I-restricted antigens from cancer cells and an enterococcal bacteriophage.</title>
        <authorList>
            <person name="Fluckiger A."/>
            <person name="Daillere R."/>
            <person name="Sassi M."/>
            <person name="Cattoir V."/>
            <person name="Kroemer G."/>
            <person name="Zitvogel L."/>
        </authorList>
    </citation>
    <scope>NUCLEOTIDE SEQUENCE [LARGE SCALE GENOMIC DNA]</scope>
    <source>
        <strain evidence="5 12">EG4</strain>
    </source>
</reference>
<dbReference type="Proteomes" id="UP000439965">
    <property type="component" value="Unassembled WGS sequence"/>
</dbReference>
<dbReference type="InterPro" id="IPR014036">
    <property type="entry name" value="DeoR-like_C"/>
</dbReference>
<evidence type="ECO:0000313" key="12">
    <source>
        <dbReference type="Proteomes" id="UP000571857"/>
    </source>
</evidence>
<dbReference type="PANTHER" id="PTHR30363">
    <property type="entry name" value="HTH-TYPE TRANSCRIPTIONAL REGULATOR SRLR-RELATED"/>
    <property type="match status" value="1"/>
</dbReference>
<dbReference type="EMBL" id="JABXJK010000078">
    <property type="protein sequence ID" value="MBA0973840.1"/>
    <property type="molecule type" value="Genomic_DNA"/>
</dbReference>
<dbReference type="Gene3D" id="1.10.10.10">
    <property type="entry name" value="Winged helix-like DNA-binding domain superfamily/Winged helix DNA-binding domain"/>
    <property type="match status" value="1"/>
</dbReference>
<evidence type="ECO:0000313" key="5">
    <source>
        <dbReference type="EMBL" id="MBA0973840.1"/>
    </source>
</evidence>
<evidence type="ECO:0000313" key="11">
    <source>
        <dbReference type="Proteomes" id="UP000516696"/>
    </source>
</evidence>
<dbReference type="Proteomes" id="UP000516696">
    <property type="component" value="Chromosome"/>
</dbReference>
<dbReference type="Pfam" id="PF00455">
    <property type="entry name" value="DeoRC"/>
    <property type="match status" value="1"/>
</dbReference>
<proteinExistence type="predicted"/>
<evidence type="ECO:0000313" key="10">
    <source>
        <dbReference type="Proteomes" id="UP000439965"/>
    </source>
</evidence>
<reference evidence="6 13" key="5">
    <citation type="submission" date="2023-06" db="EMBL/GenBank/DDBJ databases">
        <title>Acute promotion of culturable opportunistic pathogens and persistent increase of antibiotic resistance following antibiotic exposure in mouse gut microbiota.</title>
        <authorList>
            <person name="Li L."/>
            <person name="Wang B."/>
            <person name="Sun Y."/>
            <person name="Wang M."/>
            <person name="Xu H."/>
        </authorList>
    </citation>
    <scope>NUCLEOTIDE SEQUENCE [LARGE SCALE GENOMIC DNA]</scope>
    <source>
        <strain evidence="6 13">CRI2_2</strain>
    </source>
</reference>
<dbReference type="Proteomes" id="UP001241571">
    <property type="component" value="Unassembled WGS sequence"/>
</dbReference>
<evidence type="ECO:0000313" key="6">
    <source>
        <dbReference type="EMBL" id="MDL4935090.1"/>
    </source>
</evidence>
<dbReference type="GO" id="GO:0003677">
    <property type="term" value="F:DNA binding"/>
    <property type="evidence" value="ECO:0007669"/>
    <property type="project" value="UniProtKB-KW"/>
</dbReference>
<evidence type="ECO:0000259" key="4">
    <source>
        <dbReference type="PROSITE" id="PS51000"/>
    </source>
</evidence>
<dbReference type="InterPro" id="IPR001034">
    <property type="entry name" value="DeoR_HTH"/>
</dbReference>
<evidence type="ECO:0000256" key="2">
    <source>
        <dbReference type="ARBA" id="ARBA00023125"/>
    </source>
</evidence>
<evidence type="ECO:0000313" key="9">
    <source>
        <dbReference type="EMBL" id="QOG27650.1"/>
    </source>
</evidence>
<dbReference type="PANTHER" id="PTHR30363:SF56">
    <property type="entry name" value="TRANSCRIPTIONAL REGULATOR, DEOR FAMILY"/>
    <property type="match status" value="1"/>
</dbReference>
<dbReference type="InterPro" id="IPR036390">
    <property type="entry name" value="WH_DNA-bd_sf"/>
</dbReference>
<dbReference type="PROSITE" id="PS00894">
    <property type="entry name" value="HTH_DEOR_1"/>
    <property type="match status" value="1"/>
</dbReference>
<dbReference type="EMBL" id="CP050485">
    <property type="protein sequence ID" value="QOG27650.1"/>
    <property type="molecule type" value="Genomic_DNA"/>
</dbReference>
<dbReference type="GeneID" id="93224425"/>
<evidence type="ECO:0000256" key="3">
    <source>
        <dbReference type="ARBA" id="ARBA00023163"/>
    </source>
</evidence>
<keyword evidence="1" id="KW-0805">Transcription regulation</keyword>
<dbReference type="Proteomes" id="UP000571857">
    <property type="component" value="Unassembled WGS sequence"/>
</dbReference>
<dbReference type="Pfam" id="PF08220">
    <property type="entry name" value="HTH_DeoR"/>
    <property type="match status" value="1"/>
</dbReference>
<dbReference type="InterPro" id="IPR037171">
    <property type="entry name" value="NagB/RpiA_transferase-like"/>
</dbReference>